<proteinExistence type="inferred from homology"/>
<reference evidence="8" key="2">
    <citation type="submission" date="2015-01" db="EMBL/GenBank/DDBJ databases">
        <title>Evolutionary Origins and Diversification of the Mycorrhizal Mutualists.</title>
        <authorList>
            <consortium name="DOE Joint Genome Institute"/>
            <consortium name="Mycorrhizal Genomics Consortium"/>
            <person name="Kohler A."/>
            <person name="Kuo A."/>
            <person name="Nagy L.G."/>
            <person name="Floudas D."/>
            <person name="Copeland A."/>
            <person name="Barry K.W."/>
            <person name="Cichocki N."/>
            <person name="Veneault-Fourrey C."/>
            <person name="LaButti K."/>
            <person name="Lindquist E.A."/>
            <person name="Lipzen A."/>
            <person name="Lundell T."/>
            <person name="Morin E."/>
            <person name="Murat C."/>
            <person name="Riley R."/>
            <person name="Ohm R."/>
            <person name="Sun H."/>
            <person name="Tunlid A."/>
            <person name="Henrissat B."/>
            <person name="Grigoriev I.V."/>
            <person name="Hibbett D.S."/>
            <person name="Martin F."/>
        </authorList>
    </citation>
    <scope>NUCLEOTIDE SEQUENCE [LARGE SCALE GENOMIC DNA]</scope>
    <source>
        <strain evidence="8">MUT 4182</strain>
    </source>
</reference>
<protein>
    <recommendedName>
        <fullName evidence="6">PROP1-like PPR domain-containing protein</fullName>
    </recommendedName>
</protein>
<comment type="function">
    <text evidence="3">Regulates mitochondrial small subunit maturation by controlling 15S rRNA 5'-end processing. Localizes to the 5' precursor of the 15S rRNA in a position that is subsequently occupied by mS47 in the mature yeast mtSSU. Uses structure and sequence-specific RNA recognition, binding to a single-stranded region of the precursor and specifically recognizing bases -6 to -1. The exchange of Ccm1 for mS47 is coupled to the irreversible removal of precursor rRNA that is accompanied by conformational changes of the mitoribosomal proteins uS5m and mS26. These conformational changes signal completion of 5'-end rRNA processing through protection of the mature 5'-end of the 15S rRNA and stabilization of mS47. The removal of the 5' precursor together with the dissociation of Ccm1 may be catalyzed by the 5'-3' exoribonuclease Pet127. Involved in the specific removal of group I introns in mitochondrial encoded transcripts.</text>
</comment>
<evidence type="ECO:0000256" key="1">
    <source>
        <dbReference type="ARBA" id="ARBA00006192"/>
    </source>
</evidence>
<evidence type="ECO:0000256" key="5">
    <source>
        <dbReference type="PROSITE-ProRule" id="PRU00708"/>
    </source>
</evidence>
<dbReference type="InterPro" id="IPR011990">
    <property type="entry name" value="TPR-like_helical_dom_sf"/>
</dbReference>
<comment type="similarity">
    <text evidence="1">Belongs to the CCM1 family.</text>
</comment>
<dbReference type="HOGENOM" id="CLU_030676_0_0_1"/>
<evidence type="ECO:0000256" key="2">
    <source>
        <dbReference type="ARBA" id="ARBA00022737"/>
    </source>
</evidence>
<gene>
    <name evidence="7" type="ORF">M407DRAFT_73602</name>
</gene>
<evidence type="ECO:0000256" key="4">
    <source>
        <dbReference type="ARBA" id="ARBA00044511"/>
    </source>
</evidence>
<dbReference type="Pfam" id="PF01535">
    <property type="entry name" value="PPR"/>
    <property type="match status" value="1"/>
</dbReference>
<dbReference type="Gene3D" id="1.25.40.10">
    <property type="entry name" value="Tetratricopeptide repeat domain"/>
    <property type="match status" value="2"/>
</dbReference>
<dbReference type="PROSITE" id="PS51375">
    <property type="entry name" value="PPR"/>
    <property type="match status" value="2"/>
</dbReference>
<evidence type="ECO:0000313" key="7">
    <source>
        <dbReference type="EMBL" id="KIO27138.1"/>
    </source>
</evidence>
<dbReference type="NCBIfam" id="TIGR00756">
    <property type="entry name" value="PPR"/>
    <property type="match status" value="2"/>
</dbReference>
<dbReference type="EMBL" id="KN823014">
    <property type="protein sequence ID" value="KIO27138.1"/>
    <property type="molecule type" value="Genomic_DNA"/>
</dbReference>
<dbReference type="InterPro" id="IPR002885">
    <property type="entry name" value="PPR_rpt"/>
</dbReference>
<keyword evidence="8" id="KW-1185">Reference proteome</keyword>
<evidence type="ECO:0000256" key="3">
    <source>
        <dbReference type="ARBA" id="ARBA00044493"/>
    </source>
</evidence>
<dbReference type="PANTHER" id="PTHR47447:SF17">
    <property type="entry name" value="OS12G0638900 PROTEIN"/>
    <property type="match status" value="1"/>
</dbReference>
<dbReference type="InterPro" id="IPR033443">
    <property type="entry name" value="PROP1-like_PPR_dom"/>
</dbReference>
<sequence length="553" mass="61259">MLAPFGAATLAQYTSTAVASGSDIDSSPAHTGASSIIPSPDSASFAPLPQSPIRVGESITRFLDDFCLPEYKGITPIESYNRYISSIQNGLHPAPATTAQYVTILSKHSLYEQAKHVYASSQPLLEAISYDKPWQAQSWFQIEDGMMQAAAIAGDVVTSNVHRQRIIEQGGAPSAASYAALIIASKTMTDDATVASNLFSESQSLGVKAHTYLYNVVISALSRARRADEALALFAKMKEEGVRWSSVTYGALIGACTRIGDEQTAKYLFEEMLVQPGMKPRVPPFNTMIQMYVQIKPDREQALLYYQKMLSRRIRPTAHTYKLLMDCYGTIEPINLVEMEKVFRQLEHDHSVQVGGPHFASLINAYGCVAKDLDRAIAVFESIANKPYVRNASPSAIRLPDPVCYEALINVFVSHRRPDLVRNYLERLRVSHVHMTAYVANLVIKSLAQCGDMEGARSLFESLEDPPSGLAGHVRHGHSMEEGEVEVQGQDDGPVYREPSTWEAMVRAELGAGERERAQNLFRRMEARFYPELVLQRVRALVYPLEDYTGIVA</sequence>
<reference evidence="7 8" key="1">
    <citation type="submission" date="2014-04" db="EMBL/GenBank/DDBJ databases">
        <authorList>
            <consortium name="DOE Joint Genome Institute"/>
            <person name="Kuo A."/>
            <person name="Girlanda M."/>
            <person name="Perotto S."/>
            <person name="Kohler A."/>
            <person name="Nagy L.G."/>
            <person name="Floudas D."/>
            <person name="Copeland A."/>
            <person name="Barry K.W."/>
            <person name="Cichocki N."/>
            <person name="Veneault-Fourrey C."/>
            <person name="LaButti K."/>
            <person name="Lindquist E.A."/>
            <person name="Lipzen A."/>
            <person name="Lundell T."/>
            <person name="Morin E."/>
            <person name="Murat C."/>
            <person name="Sun H."/>
            <person name="Tunlid A."/>
            <person name="Henrissat B."/>
            <person name="Grigoriev I.V."/>
            <person name="Hibbett D.S."/>
            <person name="Martin F."/>
            <person name="Nordberg H.P."/>
            <person name="Cantor M.N."/>
            <person name="Hua S.X."/>
        </authorList>
    </citation>
    <scope>NUCLEOTIDE SEQUENCE [LARGE SCALE GENOMIC DNA]</scope>
    <source>
        <strain evidence="7 8">MUT 4182</strain>
    </source>
</reference>
<dbReference type="Proteomes" id="UP000054248">
    <property type="component" value="Unassembled WGS sequence"/>
</dbReference>
<evidence type="ECO:0000313" key="8">
    <source>
        <dbReference type="Proteomes" id="UP000054248"/>
    </source>
</evidence>
<dbReference type="AlphaFoldDB" id="A0A0C3L0E3"/>
<accession>A0A0C3L0E3</accession>
<dbReference type="OrthoDB" id="411857at2759"/>
<dbReference type="STRING" id="1051891.A0A0C3L0E3"/>
<feature type="domain" description="PROP1-like PPR" evidence="6">
    <location>
        <begin position="187"/>
        <end position="325"/>
    </location>
</feature>
<name>A0A0C3L0E3_9AGAM</name>
<dbReference type="PANTHER" id="PTHR47447">
    <property type="entry name" value="OS03G0856100 PROTEIN"/>
    <property type="match status" value="1"/>
</dbReference>
<keyword evidence="2" id="KW-0677">Repeat</keyword>
<dbReference type="Pfam" id="PF17177">
    <property type="entry name" value="PPR_long"/>
    <property type="match status" value="1"/>
</dbReference>
<comment type="subunit">
    <text evidence="4">Binds to mitochondrial small subunit 15S rRNA.</text>
</comment>
<feature type="repeat" description="PPR" evidence="5">
    <location>
        <begin position="245"/>
        <end position="280"/>
    </location>
</feature>
<evidence type="ECO:0000259" key="6">
    <source>
        <dbReference type="Pfam" id="PF17177"/>
    </source>
</evidence>
<feature type="repeat" description="PPR" evidence="5">
    <location>
        <begin position="210"/>
        <end position="244"/>
    </location>
</feature>
<organism evidence="7 8">
    <name type="scientific">Tulasnella calospora MUT 4182</name>
    <dbReference type="NCBI Taxonomy" id="1051891"/>
    <lineage>
        <taxon>Eukaryota</taxon>
        <taxon>Fungi</taxon>
        <taxon>Dikarya</taxon>
        <taxon>Basidiomycota</taxon>
        <taxon>Agaricomycotina</taxon>
        <taxon>Agaricomycetes</taxon>
        <taxon>Cantharellales</taxon>
        <taxon>Tulasnellaceae</taxon>
        <taxon>Tulasnella</taxon>
    </lineage>
</organism>